<gene>
    <name evidence="2" type="ORF">DACRYDRAFT_108778</name>
</gene>
<protein>
    <submittedName>
        <fullName evidence="2">Uncharacterized protein</fullName>
    </submittedName>
</protein>
<accession>M5FT33</accession>
<evidence type="ECO:0000313" key="2">
    <source>
        <dbReference type="EMBL" id="EJU00711.1"/>
    </source>
</evidence>
<dbReference type="GeneID" id="63683795"/>
<dbReference type="AlphaFoldDB" id="M5FT33"/>
<keyword evidence="1" id="KW-0732">Signal</keyword>
<name>M5FT33_DACPD</name>
<feature type="signal peptide" evidence="1">
    <location>
        <begin position="1"/>
        <end position="20"/>
    </location>
</feature>
<organism evidence="2 3">
    <name type="scientific">Dacryopinax primogenitus (strain DJM 731)</name>
    <name type="common">Brown rot fungus</name>
    <dbReference type="NCBI Taxonomy" id="1858805"/>
    <lineage>
        <taxon>Eukaryota</taxon>
        <taxon>Fungi</taxon>
        <taxon>Dikarya</taxon>
        <taxon>Basidiomycota</taxon>
        <taxon>Agaricomycotina</taxon>
        <taxon>Dacrymycetes</taxon>
        <taxon>Dacrymycetales</taxon>
        <taxon>Dacrymycetaceae</taxon>
        <taxon>Dacryopinax</taxon>
    </lineage>
</organism>
<dbReference type="Proteomes" id="UP000030653">
    <property type="component" value="Unassembled WGS sequence"/>
</dbReference>
<dbReference type="HOGENOM" id="CLU_1643649_0_0_1"/>
<proteinExistence type="predicted"/>
<sequence length="161" mass="18075">MFFAKAVLLAWTIAIQVTFAYPVRTFDSRDENLLEAREELVSLQTRSPESIDVLGDILFLRSTDDAEWEDELEMRHNPLIAPLKGTVGRITSNVKAVTHKIAHPVETWTKIRNPPLDRVASTRSLYGDKPTLVDKIKASVHPTIKAVLNHVTGRKDSTDST</sequence>
<evidence type="ECO:0000313" key="3">
    <source>
        <dbReference type="Proteomes" id="UP000030653"/>
    </source>
</evidence>
<feature type="chain" id="PRO_5004067151" evidence="1">
    <location>
        <begin position="21"/>
        <end position="161"/>
    </location>
</feature>
<dbReference type="RefSeq" id="XP_040627608.1">
    <property type="nucleotide sequence ID" value="XM_040768733.1"/>
</dbReference>
<evidence type="ECO:0000256" key="1">
    <source>
        <dbReference type="SAM" id="SignalP"/>
    </source>
</evidence>
<keyword evidence="3" id="KW-1185">Reference proteome</keyword>
<reference evidence="2 3" key="1">
    <citation type="journal article" date="2012" name="Science">
        <title>The Paleozoic origin of enzymatic lignin decomposition reconstructed from 31 fungal genomes.</title>
        <authorList>
            <person name="Floudas D."/>
            <person name="Binder M."/>
            <person name="Riley R."/>
            <person name="Barry K."/>
            <person name="Blanchette R.A."/>
            <person name="Henrissat B."/>
            <person name="Martinez A.T."/>
            <person name="Otillar R."/>
            <person name="Spatafora J.W."/>
            <person name="Yadav J.S."/>
            <person name="Aerts A."/>
            <person name="Benoit I."/>
            <person name="Boyd A."/>
            <person name="Carlson A."/>
            <person name="Copeland A."/>
            <person name="Coutinho P.M."/>
            <person name="de Vries R.P."/>
            <person name="Ferreira P."/>
            <person name="Findley K."/>
            <person name="Foster B."/>
            <person name="Gaskell J."/>
            <person name="Glotzer D."/>
            <person name="Gorecki P."/>
            <person name="Heitman J."/>
            <person name="Hesse C."/>
            <person name="Hori C."/>
            <person name="Igarashi K."/>
            <person name="Jurgens J.A."/>
            <person name="Kallen N."/>
            <person name="Kersten P."/>
            <person name="Kohler A."/>
            <person name="Kuees U."/>
            <person name="Kumar T.K.A."/>
            <person name="Kuo A."/>
            <person name="LaButti K."/>
            <person name="Larrondo L.F."/>
            <person name="Lindquist E."/>
            <person name="Ling A."/>
            <person name="Lombard V."/>
            <person name="Lucas S."/>
            <person name="Lundell T."/>
            <person name="Martin R."/>
            <person name="McLaughlin D.J."/>
            <person name="Morgenstern I."/>
            <person name="Morin E."/>
            <person name="Murat C."/>
            <person name="Nagy L.G."/>
            <person name="Nolan M."/>
            <person name="Ohm R.A."/>
            <person name="Patyshakuliyeva A."/>
            <person name="Rokas A."/>
            <person name="Ruiz-Duenas F.J."/>
            <person name="Sabat G."/>
            <person name="Salamov A."/>
            <person name="Samejima M."/>
            <person name="Schmutz J."/>
            <person name="Slot J.C."/>
            <person name="St John F."/>
            <person name="Stenlid J."/>
            <person name="Sun H."/>
            <person name="Sun S."/>
            <person name="Syed K."/>
            <person name="Tsang A."/>
            <person name="Wiebenga A."/>
            <person name="Young D."/>
            <person name="Pisabarro A."/>
            <person name="Eastwood D.C."/>
            <person name="Martin F."/>
            <person name="Cullen D."/>
            <person name="Grigoriev I.V."/>
            <person name="Hibbett D.S."/>
        </authorList>
    </citation>
    <scope>NUCLEOTIDE SEQUENCE [LARGE SCALE GENOMIC DNA]</scope>
    <source>
        <strain evidence="2 3">DJM-731 SS1</strain>
    </source>
</reference>
<dbReference type="EMBL" id="JH795866">
    <property type="protein sequence ID" value="EJU00711.1"/>
    <property type="molecule type" value="Genomic_DNA"/>
</dbReference>